<dbReference type="SUPFAM" id="SSF50978">
    <property type="entry name" value="WD40 repeat-like"/>
    <property type="match status" value="1"/>
</dbReference>
<dbReference type="AlphaFoldDB" id="A0A6F9DI92"/>
<evidence type="ECO:0000313" key="2">
    <source>
        <dbReference type="EMBL" id="CAB3263142.1"/>
    </source>
</evidence>
<reference evidence="2" key="1">
    <citation type="submission" date="2020-04" db="EMBL/GenBank/DDBJ databases">
        <authorList>
            <person name="Neveu A P."/>
        </authorList>
    </citation>
    <scope>NUCLEOTIDE SEQUENCE</scope>
    <source>
        <tissue evidence="2">Whole embryo</tissue>
    </source>
</reference>
<dbReference type="EMBL" id="LR787280">
    <property type="protein sequence ID" value="CAB3263142.1"/>
    <property type="molecule type" value="mRNA"/>
</dbReference>
<protein>
    <submittedName>
        <fullName evidence="2">Uncharacterized protein LOC104265604</fullName>
    </submittedName>
</protein>
<dbReference type="InterPro" id="IPR036322">
    <property type="entry name" value="WD40_repeat_dom_sf"/>
</dbReference>
<dbReference type="PROSITE" id="PS50294">
    <property type="entry name" value="WD_REPEATS_REGION"/>
    <property type="match status" value="2"/>
</dbReference>
<dbReference type="Pfam" id="PF00400">
    <property type="entry name" value="WD40"/>
    <property type="match status" value="2"/>
</dbReference>
<dbReference type="PANTHER" id="PTHR45532">
    <property type="entry name" value="WD REPEAT-CONTAINING PROTEIN 97"/>
    <property type="match status" value="1"/>
</dbReference>
<dbReference type="PROSITE" id="PS50082">
    <property type="entry name" value="WD_REPEATS_2"/>
    <property type="match status" value="2"/>
</dbReference>
<feature type="repeat" description="WD" evidence="1">
    <location>
        <begin position="97"/>
        <end position="129"/>
    </location>
</feature>
<evidence type="ECO:0000256" key="1">
    <source>
        <dbReference type="PROSITE-ProRule" id="PRU00221"/>
    </source>
</evidence>
<proteinExistence type="evidence at transcript level"/>
<dbReference type="InterPro" id="IPR015943">
    <property type="entry name" value="WD40/YVTN_repeat-like_dom_sf"/>
</dbReference>
<sequence length="209" mass="23599">MRAIQHVVFNSQQNELITTGIAGTTIWKYQQMTKATFHEIKPMANYSLIFKSNHHLAEDMWCTKVHLEEETQQLYFCCDTALFVYNAHSMKLLWQINNAHGSALTSIAYWLKGKMLVTGGMDAEVKVWSSLGGHICTFRGHSRPVTSIVVHPHLNGFVMSASLDGTVKVWSLSMLELIYSYSVFADGIDWMSVTPDGYVWCATVRQASL</sequence>
<dbReference type="SMART" id="SM00320">
    <property type="entry name" value="WD40"/>
    <property type="match status" value="2"/>
</dbReference>
<organism evidence="2">
    <name type="scientific">Phallusia mammillata</name>
    <dbReference type="NCBI Taxonomy" id="59560"/>
    <lineage>
        <taxon>Eukaryota</taxon>
        <taxon>Metazoa</taxon>
        <taxon>Chordata</taxon>
        <taxon>Tunicata</taxon>
        <taxon>Ascidiacea</taxon>
        <taxon>Phlebobranchia</taxon>
        <taxon>Ascidiidae</taxon>
        <taxon>Phallusia</taxon>
    </lineage>
</organism>
<keyword evidence="1" id="KW-0853">WD repeat</keyword>
<accession>A0A6F9DI92</accession>
<gene>
    <name evidence="2" type="primary">LOC104265604</name>
</gene>
<dbReference type="Gene3D" id="2.130.10.10">
    <property type="entry name" value="YVTN repeat-like/Quinoprotein amine dehydrogenase"/>
    <property type="match status" value="1"/>
</dbReference>
<dbReference type="InterPro" id="IPR001680">
    <property type="entry name" value="WD40_rpt"/>
</dbReference>
<dbReference type="PANTHER" id="PTHR45532:SF3">
    <property type="match status" value="1"/>
</dbReference>
<feature type="repeat" description="WD" evidence="1">
    <location>
        <begin position="138"/>
        <end position="180"/>
    </location>
</feature>
<name>A0A6F9DI92_9ASCI</name>